<dbReference type="RefSeq" id="WP_252853370.1">
    <property type="nucleotide sequence ID" value="NZ_JAMXLR010000051.1"/>
</dbReference>
<keyword evidence="1" id="KW-0175">Coiled coil</keyword>
<organism evidence="2 3">
    <name type="scientific">Aeoliella straminimaris</name>
    <dbReference type="NCBI Taxonomy" id="2954799"/>
    <lineage>
        <taxon>Bacteria</taxon>
        <taxon>Pseudomonadati</taxon>
        <taxon>Planctomycetota</taxon>
        <taxon>Planctomycetia</taxon>
        <taxon>Pirellulales</taxon>
        <taxon>Lacipirellulaceae</taxon>
        <taxon>Aeoliella</taxon>
    </lineage>
</organism>
<gene>
    <name evidence="2" type="ORF">NG895_15210</name>
</gene>
<dbReference type="EMBL" id="JAMXLR010000051">
    <property type="protein sequence ID" value="MCO6045259.1"/>
    <property type="molecule type" value="Genomic_DNA"/>
</dbReference>
<feature type="coiled-coil region" evidence="1">
    <location>
        <begin position="7"/>
        <end position="62"/>
    </location>
</feature>
<dbReference type="Proteomes" id="UP001155241">
    <property type="component" value="Unassembled WGS sequence"/>
</dbReference>
<reference evidence="2" key="1">
    <citation type="submission" date="2022-06" db="EMBL/GenBank/DDBJ databases">
        <title>Aeoliella straminimaris, a novel planctomycete from sediments.</title>
        <authorList>
            <person name="Vitorino I.R."/>
            <person name="Lage O.M."/>
        </authorList>
    </citation>
    <scope>NUCLEOTIDE SEQUENCE</scope>
    <source>
        <strain evidence="2">ICT_H6.2</strain>
    </source>
</reference>
<sequence>MGGSRLTTEQEAEVTSALREVNKLRRDLMSATRDLVGVQGKVDQHKARMAQLIRQQVQLSTQLANVRQGGVESNNRLVAAINALQGQLDLLKGMTPEADEAESKARAE</sequence>
<evidence type="ECO:0000256" key="1">
    <source>
        <dbReference type="SAM" id="Coils"/>
    </source>
</evidence>
<evidence type="ECO:0000313" key="3">
    <source>
        <dbReference type="Proteomes" id="UP001155241"/>
    </source>
</evidence>
<name>A0A9X2FFC9_9BACT</name>
<comment type="caution">
    <text evidence="2">The sequence shown here is derived from an EMBL/GenBank/DDBJ whole genome shotgun (WGS) entry which is preliminary data.</text>
</comment>
<evidence type="ECO:0000313" key="2">
    <source>
        <dbReference type="EMBL" id="MCO6045259.1"/>
    </source>
</evidence>
<protein>
    <submittedName>
        <fullName evidence="2">Uncharacterized protein</fullName>
    </submittedName>
</protein>
<dbReference type="AlphaFoldDB" id="A0A9X2FFC9"/>
<keyword evidence="3" id="KW-1185">Reference proteome</keyword>
<proteinExistence type="predicted"/>
<accession>A0A9X2FFC9</accession>